<organism evidence="1 2">
    <name type="scientific">Trichothecium roseum</name>
    <dbReference type="NCBI Taxonomy" id="47278"/>
    <lineage>
        <taxon>Eukaryota</taxon>
        <taxon>Fungi</taxon>
        <taxon>Dikarya</taxon>
        <taxon>Ascomycota</taxon>
        <taxon>Pezizomycotina</taxon>
        <taxon>Sordariomycetes</taxon>
        <taxon>Hypocreomycetidae</taxon>
        <taxon>Hypocreales</taxon>
        <taxon>Hypocreales incertae sedis</taxon>
        <taxon>Trichothecium</taxon>
    </lineage>
</organism>
<gene>
    <name evidence="1" type="ORF">N3K66_001768</name>
</gene>
<name>A0ACC0V7Q1_9HYPO</name>
<evidence type="ECO:0000313" key="2">
    <source>
        <dbReference type="Proteomes" id="UP001163324"/>
    </source>
</evidence>
<sequence>MNDGIGRMSRSLVRKIAKDLDLEHTPVAFQGRIGSAKGMWIVDVTDDELGDNMDWIETYPSQRKWHCDFDDEDHRTFEVRSWSKQLHSATLNAQFIPILEAQSSNPGYTRHIIGLHLENSLKELDALKTVIEDPRETRLWLSRMAKSAYSNSPREHVPFLGGLPDKAEDEVAFLLDSGFKPREMIRIRETLVNVQQKKADRLRDKMNIKVPCSAYALMVVDFCGVLEEGEVHLSFSTEFKTEDGSFADTLLEDMDVLVARSPAHYRSDIQKVRVVSRPQLRKLKDVIVFSTKGESPLADLLSGGDYDGDIAWVCWDRSIVDNFNNAPPPQQPDFFKEGFLIKLKETTQEVFDSHQALGYKSAYLEFLYRGMSFNMRKSLLGTCTKYKERLCYHYSVSCEEASLLSTLVSNLVDQSKQGIIFTEEEWKRFQTERLGRGKFEKVGYEQSTPSLQLQEQLKSDSEDIHVLDYLKFKVAGDCIDSKLKGLNKSADIQQFDEQLVSFFNEYRSREAKAPKLKEVLKSLTDDINRLLERWKRDARREIHSKPQGEGYKAMIRELHAEWLDIKPLERHRTSRYLWPLRAKWMTQVVKEGDPDDTTTSPDEGWTAPLSQWSMLKASATFKVCYKTGYKFAWQIAGLQLAVMKSTIASFSADLPTRAPVLVTPEMAVTMKPDGKMISTFAARRDAALDEVTEVDDSGTVIDDT</sequence>
<dbReference type="EMBL" id="CM047941">
    <property type="protein sequence ID" value="KAI9902416.1"/>
    <property type="molecule type" value="Genomic_DNA"/>
</dbReference>
<protein>
    <submittedName>
        <fullName evidence="1">Uncharacterized protein</fullName>
    </submittedName>
</protein>
<proteinExistence type="predicted"/>
<keyword evidence="2" id="KW-1185">Reference proteome</keyword>
<evidence type="ECO:0000313" key="1">
    <source>
        <dbReference type="EMBL" id="KAI9902416.1"/>
    </source>
</evidence>
<dbReference type="Proteomes" id="UP001163324">
    <property type="component" value="Chromosome 2"/>
</dbReference>
<accession>A0ACC0V7Q1</accession>
<comment type="caution">
    <text evidence="1">The sequence shown here is derived from an EMBL/GenBank/DDBJ whole genome shotgun (WGS) entry which is preliminary data.</text>
</comment>
<reference evidence="1" key="1">
    <citation type="submission" date="2022-10" db="EMBL/GenBank/DDBJ databases">
        <title>Complete Genome of Trichothecium roseum strain YXFP-22015, a Plant Pathogen Isolated from Citrus.</title>
        <authorList>
            <person name="Wang Y."/>
            <person name="Zhu L."/>
        </authorList>
    </citation>
    <scope>NUCLEOTIDE SEQUENCE</scope>
    <source>
        <strain evidence="1">YXFP-22015</strain>
    </source>
</reference>